<evidence type="ECO:0000256" key="2">
    <source>
        <dbReference type="ARBA" id="ARBA00004429"/>
    </source>
</evidence>
<dbReference type="Proteomes" id="UP000783253">
    <property type="component" value="Unassembled WGS sequence"/>
</dbReference>
<dbReference type="CDD" id="cd00082">
    <property type="entry name" value="HisKA"/>
    <property type="match status" value="1"/>
</dbReference>
<dbReference type="GO" id="GO:0016301">
    <property type="term" value="F:kinase activity"/>
    <property type="evidence" value="ECO:0007669"/>
    <property type="project" value="UniProtKB-KW"/>
</dbReference>
<comment type="catalytic activity">
    <reaction evidence="1">
        <text>ATP + protein L-histidine = ADP + protein N-phospho-L-histidine.</text>
        <dbReference type="EC" id="2.7.13.3"/>
    </reaction>
</comment>
<keyword evidence="8 16" id="KW-0812">Transmembrane</keyword>
<dbReference type="PRINTS" id="PR00344">
    <property type="entry name" value="BCTRLSENSOR"/>
</dbReference>
<keyword evidence="12 16" id="KW-1133">Transmembrane helix</keyword>
<dbReference type="EC" id="2.7.13.3" evidence="3"/>
<sequence length="478" mass="52582">MKRLLPKSLLGQVTLAVALTLFLVQGVNAVFAWNIEKDRVETALVNTLGLRLIASQRLRDSDETNLVVRLDPRPPRQFEQRDGAPRPPRRGGRRFSGTDFTRAEIFESLPVDRALPELEERLAETLRNNGRDFTELRMVARPVSADPVAQRFLRRLAMRWGLQDDDIPSEIAVAGVSDGERWDIVRAPIRSPHRHFGPVFPMARAALLTALLCFVLWLVLRRITGPLAQLTQRTERFSQKPGAGKPMEPSGPEDVRRLIAAHNAMEARIGAMLDEKDVMLGAIGHDLKTPLAALRVRVEGVENETARARMVDSIEDITRTLDEILGLARVGKSDASPEKTDLAALAASVVEEFEDTGETVALEAARVVAPVHLTWLKRGLRNLVSNALRYGGNASVTVLTEENSAILRVEDTGPGIPEERIADMLEPFTRGEASRNRATGGAGLGLTLARAVAEQHGGTLELSNRPEGGLRAEFRLPL</sequence>
<evidence type="ECO:0000313" key="19">
    <source>
        <dbReference type="EMBL" id="MBX7458482.1"/>
    </source>
</evidence>
<dbReference type="SUPFAM" id="SSF47384">
    <property type="entry name" value="Homodimeric domain of signal transducing histidine kinase"/>
    <property type="match status" value="1"/>
</dbReference>
<feature type="region of interest" description="Disordered" evidence="15">
    <location>
        <begin position="71"/>
        <end position="96"/>
    </location>
</feature>
<keyword evidence="6" id="KW-0597">Phosphoprotein</keyword>
<dbReference type="InterPro" id="IPR036890">
    <property type="entry name" value="HATPase_C_sf"/>
</dbReference>
<gene>
    <name evidence="19" type="ORF">K3152_09510</name>
</gene>
<evidence type="ECO:0000313" key="20">
    <source>
        <dbReference type="Proteomes" id="UP000783253"/>
    </source>
</evidence>
<dbReference type="InterPro" id="IPR050980">
    <property type="entry name" value="2C_sensor_his_kinase"/>
</dbReference>
<evidence type="ECO:0000256" key="15">
    <source>
        <dbReference type="SAM" id="MobiDB-lite"/>
    </source>
</evidence>
<dbReference type="RefSeq" id="WP_221573889.1">
    <property type="nucleotide sequence ID" value="NZ_JAIGNK010000003.1"/>
</dbReference>
<keyword evidence="11" id="KW-0067">ATP-binding</keyword>
<dbReference type="PANTHER" id="PTHR44936:SF5">
    <property type="entry name" value="SENSOR HISTIDINE KINASE ENVZ"/>
    <property type="match status" value="1"/>
</dbReference>
<evidence type="ECO:0000256" key="14">
    <source>
        <dbReference type="ARBA" id="ARBA00023136"/>
    </source>
</evidence>
<feature type="compositionally biased region" description="Basic and acidic residues" evidence="15">
    <location>
        <begin position="71"/>
        <end position="84"/>
    </location>
</feature>
<evidence type="ECO:0000256" key="1">
    <source>
        <dbReference type="ARBA" id="ARBA00000085"/>
    </source>
</evidence>
<dbReference type="CDD" id="cd00075">
    <property type="entry name" value="HATPase"/>
    <property type="match status" value="1"/>
</dbReference>
<dbReference type="SUPFAM" id="SSF55874">
    <property type="entry name" value="ATPase domain of HSP90 chaperone/DNA topoisomerase II/histidine kinase"/>
    <property type="match status" value="1"/>
</dbReference>
<keyword evidence="14 16" id="KW-0472">Membrane</keyword>
<dbReference type="Gene3D" id="1.10.287.130">
    <property type="match status" value="1"/>
</dbReference>
<evidence type="ECO:0000256" key="12">
    <source>
        <dbReference type="ARBA" id="ARBA00022989"/>
    </source>
</evidence>
<dbReference type="InterPro" id="IPR005467">
    <property type="entry name" value="His_kinase_dom"/>
</dbReference>
<dbReference type="SMART" id="SM00388">
    <property type="entry name" value="HisKA"/>
    <property type="match status" value="1"/>
</dbReference>
<dbReference type="PANTHER" id="PTHR44936">
    <property type="entry name" value="SENSOR PROTEIN CREC"/>
    <property type="match status" value="1"/>
</dbReference>
<dbReference type="SMART" id="SM00387">
    <property type="entry name" value="HATPase_c"/>
    <property type="match status" value="1"/>
</dbReference>
<dbReference type="InterPro" id="IPR003594">
    <property type="entry name" value="HATPase_dom"/>
</dbReference>
<comment type="caution">
    <text evidence="19">The sequence shown here is derived from an EMBL/GenBank/DDBJ whole genome shotgun (WGS) entry which is preliminary data.</text>
</comment>
<comment type="subcellular location">
    <subcellularLocation>
        <location evidence="2">Cell inner membrane</location>
        <topology evidence="2">Multi-pass membrane protein</topology>
    </subcellularLocation>
</comment>
<feature type="domain" description="HAMP" evidence="18">
    <location>
        <begin position="221"/>
        <end position="274"/>
    </location>
</feature>
<evidence type="ECO:0000256" key="7">
    <source>
        <dbReference type="ARBA" id="ARBA00022679"/>
    </source>
</evidence>
<keyword evidence="5" id="KW-0997">Cell inner membrane</keyword>
<keyword evidence="10 19" id="KW-0418">Kinase</keyword>
<evidence type="ECO:0000256" key="3">
    <source>
        <dbReference type="ARBA" id="ARBA00012438"/>
    </source>
</evidence>
<evidence type="ECO:0000256" key="5">
    <source>
        <dbReference type="ARBA" id="ARBA00022519"/>
    </source>
</evidence>
<evidence type="ECO:0000259" key="18">
    <source>
        <dbReference type="PROSITE" id="PS50885"/>
    </source>
</evidence>
<name>A0ABS7IY48_9SPHN</name>
<protein>
    <recommendedName>
        <fullName evidence="3">histidine kinase</fullName>
        <ecNumber evidence="3">2.7.13.3</ecNumber>
    </recommendedName>
</protein>
<dbReference type="Gene3D" id="3.30.565.10">
    <property type="entry name" value="Histidine kinase-like ATPase, C-terminal domain"/>
    <property type="match status" value="1"/>
</dbReference>
<evidence type="ECO:0000259" key="17">
    <source>
        <dbReference type="PROSITE" id="PS50109"/>
    </source>
</evidence>
<dbReference type="EMBL" id="JAIGNK010000003">
    <property type="protein sequence ID" value="MBX7458482.1"/>
    <property type="molecule type" value="Genomic_DNA"/>
</dbReference>
<keyword evidence="7" id="KW-0808">Transferase</keyword>
<keyword evidence="20" id="KW-1185">Reference proteome</keyword>
<dbReference type="InterPro" id="IPR004358">
    <property type="entry name" value="Sig_transdc_His_kin-like_C"/>
</dbReference>
<evidence type="ECO:0000256" key="13">
    <source>
        <dbReference type="ARBA" id="ARBA00023012"/>
    </source>
</evidence>
<dbReference type="PROSITE" id="PS50109">
    <property type="entry name" value="HIS_KIN"/>
    <property type="match status" value="1"/>
</dbReference>
<evidence type="ECO:0000256" key="8">
    <source>
        <dbReference type="ARBA" id="ARBA00022692"/>
    </source>
</evidence>
<dbReference type="Pfam" id="PF02518">
    <property type="entry name" value="HATPase_c"/>
    <property type="match status" value="1"/>
</dbReference>
<organism evidence="19 20">
    <name type="scientific">Qipengyuania polymorpha</name>
    <dbReference type="NCBI Taxonomy" id="2867234"/>
    <lineage>
        <taxon>Bacteria</taxon>
        <taxon>Pseudomonadati</taxon>
        <taxon>Pseudomonadota</taxon>
        <taxon>Alphaproteobacteria</taxon>
        <taxon>Sphingomonadales</taxon>
        <taxon>Erythrobacteraceae</taxon>
        <taxon>Qipengyuania</taxon>
    </lineage>
</organism>
<keyword evidence="13" id="KW-0902">Two-component regulatory system</keyword>
<dbReference type="InterPro" id="IPR003661">
    <property type="entry name" value="HisK_dim/P_dom"/>
</dbReference>
<evidence type="ECO:0000256" key="10">
    <source>
        <dbReference type="ARBA" id="ARBA00022777"/>
    </source>
</evidence>
<accession>A0ABS7IY48</accession>
<reference evidence="19 20" key="1">
    <citation type="submission" date="2021-08" db="EMBL/GenBank/DDBJ databases">
        <title>Comparative Genomics Analysis of the Genus Qipengyuania Reveals Extensive Genetic Diversity and Metabolic Versatility, Including the Description of Fifteen Novel Species.</title>
        <authorList>
            <person name="Liu Y."/>
        </authorList>
    </citation>
    <scope>NUCLEOTIDE SEQUENCE [LARGE SCALE GENOMIC DNA]</scope>
    <source>
        <strain evidence="19 20">1NDH17</strain>
    </source>
</reference>
<proteinExistence type="predicted"/>
<feature type="transmembrane region" description="Helical" evidence="16">
    <location>
        <begin position="199"/>
        <end position="220"/>
    </location>
</feature>
<keyword evidence="9" id="KW-0547">Nucleotide-binding</keyword>
<dbReference type="InterPro" id="IPR036097">
    <property type="entry name" value="HisK_dim/P_sf"/>
</dbReference>
<dbReference type="PROSITE" id="PS50885">
    <property type="entry name" value="HAMP"/>
    <property type="match status" value="1"/>
</dbReference>
<evidence type="ECO:0000256" key="6">
    <source>
        <dbReference type="ARBA" id="ARBA00022553"/>
    </source>
</evidence>
<evidence type="ECO:0000256" key="16">
    <source>
        <dbReference type="SAM" id="Phobius"/>
    </source>
</evidence>
<evidence type="ECO:0000256" key="4">
    <source>
        <dbReference type="ARBA" id="ARBA00022475"/>
    </source>
</evidence>
<dbReference type="InterPro" id="IPR003660">
    <property type="entry name" value="HAMP_dom"/>
</dbReference>
<keyword evidence="4" id="KW-1003">Cell membrane</keyword>
<feature type="domain" description="Histidine kinase" evidence="17">
    <location>
        <begin position="282"/>
        <end position="478"/>
    </location>
</feature>
<evidence type="ECO:0000256" key="9">
    <source>
        <dbReference type="ARBA" id="ARBA00022741"/>
    </source>
</evidence>
<evidence type="ECO:0000256" key="11">
    <source>
        <dbReference type="ARBA" id="ARBA00022840"/>
    </source>
</evidence>